<dbReference type="EMBL" id="CP011366">
    <property type="protein sequence ID" value="AKG73604.1"/>
    <property type="molecule type" value="Genomic_DNA"/>
</dbReference>
<dbReference type="EMBL" id="FOTB01000001">
    <property type="protein sequence ID" value="SFK53260.1"/>
    <property type="molecule type" value="Genomic_DNA"/>
</dbReference>
<keyword evidence="4" id="KW-0288">FMN</keyword>
<evidence type="ECO:0000256" key="2">
    <source>
        <dbReference type="ARBA" id="ARBA00016393"/>
    </source>
</evidence>
<gene>
    <name evidence="9" type="ORF">AAT16_04880</name>
    <name evidence="10" type="ORF">SAMN05216235_0213</name>
</gene>
<reference evidence="11" key="2">
    <citation type="submission" date="2015-04" db="EMBL/GenBank/DDBJ databases">
        <title>Complete genome sequence of Salinicoccus halodurans strain H3B36, isolated from the Qaidam basin of China.</title>
        <authorList>
            <person name="Ma Y."/>
            <person name="Jiang K."/>
            <person name="Xue Y."/>
        </authorList>
    </citation>
    <scope>NUCLEOTIDE SEQUENCE [LARGE SCALE GENOMIC DNA]</scope>
    <source>
        <strain evidence="11">H3B36</strain>
    </source>
</reference>
<comment type="subunit">
    <text evidence="1">Homotetramer.</text>
</comment>
<dbReference type="Proteomes" id="UP000183090">
    <property type="component" value="Unassembled WGS sequence"/>
</dbReference>
<evidence type="ECO:0000256" key="4">
    <source>
        <dbReference type="ARBA" id="ARBA00022643"/>
    </source>
</evidence>
<dbReference type="RefSeq" id="WP_046789794.1">
    <property type="nucleotide sequence ID" value="NZ_CP011366.1"/>
</dbReference>
<dbReference type="InterPro" id="IPR029039">
    <property type="entry name" value="Flavoprotein-like_sf"/>
</dbReference>
<dbReference type="OrthoDB" id="1643408at2"/>
<dbReference type="Pfam" id="PF03358">
    <property type="entry name" value="FMN_red"/>
    <property type="match status" value="1"/>
</dbReference>
<dbReference type="InterPro" id="IPR051814">
    <property type="entry name" value="NAD(P)H-dep_FMN_reductase"/>
</dbReference>
<protein>
    <recommendedName>
        <fullName evidence="2">FMN-dependent NADPH-azoreductase</fullName>
    </recommendedName>
    <alternativeName>
        <fullName evidence="7">NADPH-dependent flavo-azoreductase</fullName>
    </alternativeName>
    <alternativeName>
        <fullName evidence="6">NADPH-flavin azoreductase</fullName>
    </alternativeName>
</protein>
<dbReference type="PANTHER" id="PTHR43408">
    <property type="entry name" value="FMN REDUCTASE (NADPH)"/>
    <property type="match status" value="1"/>
</dbReference>
<dbReference type="Proteomes" id="UP000034029">
    <property type="component" value="Chromosome"/>
</dbReference>
<evidence type="ECO:0000256" key="5">
    <source>
        <dbReference type="ARBA" id="ARBA00023002"/>
    </source>
</evidence>
<name>A0A0F7HKJ5_9STAP</name>
<evidence type="ECO:0000256" key="6">
    <source>
        <dbReference type="ARBA" id="ARBA00031831"/>
    </source>
</evidence>
<keyword evidence="11" id="KW-1185">Reference proteome</keyword>
<feature type="domain" description="NADPH-dependent FMN reductase-like" evidence="8">
    <location>
        <begin position="1"/>
        <end position="144"/>
    </location>
</feature>
<keyword evidence="5" id="KW-0560">Oxidoreductase</keyword>
<evidence type="ECO:0000313" key="9">
    <source>
        <dbReference type="EMBL" id="AKG73604.1"/>
    </source>
</evidence>
<sequence>MNIVLLSGSVAGSKTRTAMEYVKAAFEKNHPEHSVTLLDLADYDIQFSDGRNFMDYGGDTGMLTENIMDADALVIGTPIFQASIPGTLKNVFDLLPQDGFRDKTVSMLASAGSSKHFLIPETQLKPILGYMKAQVLQSYVFIEERHFSGKEIIDDDVIFRIDRLAEDTLILAETYQKIKEEKEASYGF</sequence>
<dbReference type="SUPFAM" id="SSF52218">
    <property type="entry name" value="Flavoproteins"/>
    <property type="match status" value="1"/>
</dbReference>
<dbReference type="GO" id="GO:0016491">
    <property type="term" value="F:oxidoreductase activity"/>
    <property type="evidence" value="ECO:0007669"/>
    <property type="project" value="UniProtKB-KW"/>
</dbReference>
<dbReference type="InterPro" id="IPR005025">
    <property type="entry name" value="FMN_Rdtase-like_dom"/>
</dbReference>
<evidence type="ECO:0000256" key="1">
    <source>
        <dbReference type="ARBA" id="ARBA00011881"/>
    </source>
</evidence>
<dbReference type="PANTHER" id="PTHR43408:SF2">
    <property type="entry name" value="FMN REDUCTASE (NADPH)"/>
    <property type="match status" value="1"/>
</dbReference>
<evidence type="ECO:0000256" key="3">
    <source>
        <dbReference type="ARBA" id="ARBA00022630"/>
    </source>
</evidence>
<reference evidence="10 12" key="3">
    <citation type="submission" date="2016-10" db="EMBL/GenBank/DDBJ databases">
        <authorList>
            <person name="Varghese N."/>
            <person name="Submissions S."/>
        </authorList>
    </citation>
    <scope>NUCLEOTIDE SEQUENCE [LARGE SCALE GENOMIC DNA]</scope>
    <source>
        <strain evidence="10 12">CGMCC 1.6501</strain>
    </source>
</reference>
<organism evidence="10 12">
    <name type="scientific">Salinicoccus halodurans</name>
    <dbReference type="NCBI Taxonomy" id="407035"/>
    <lineage>
        <taxon>Bacteria</taxon>
        <taxon>Bacillati</taxon>
        <taxon>Bacillota</taxon>
        <taxon>Bacilli</taxon>
        <taxon>Bacillales</taxon>
        <taxon>Staphylococcaceae</taxon>
        <taxon>Salinicoccus</taxon>
    </lineage>
</organism>
<dbReference type="KEGG" id="shv:AAT16_04880"/>
<evidence type="ECO:0000313" key="12">
    <source>
        <dbReference type="Proteomes" id="UP000183090"/>
    </source>
</evidence>
<evidence type="ECO:0000313" key="11">
    <source>
        <dbReference type="Proteomes" id="UP000034029"/>
    </source>
</evidence>
<evidence type="ECO:0000256" key="7">
    <source>
        <dbReference type="ARBA" id="ARBA00032807"/>
    </source>
</evidence>
<evidence type="ECO:0000259" key="8">
    <source>
        <dbReference type="Pfam" id="PF03358"/>
    </source>
</evidence>
<proteinExistence type="predicted"/>
<keyword evidence="3" id="KW-0285">Flavoprotein</keyword>
<dbReference type="Gene3D" id="3.40.50.360">
    <property type="match status" value="1"/>
</dbReference>
<evidence type="ECO:0000313" key="10">
    <source>
        <dbReference type="EMBL" id="SFK53260.1"/>
    </source>
</evidence>
<dbReference type="AlphaFoldDB" id="A0A0F7HKJ5"/>
<accession>A0A0F7HKJ5</accession>
<reference evidence="9 11" key="1">
    <citation type="journal article" date="2015" name="Int. J. Syst. Evol. Microbiol.">
        <title>Complete genome sequence of Salinicoccus halodurans H3B36, isolated from the Qaidam Basin in China.</title>
        <authorList>
            <person name="Jiang K."/>
            <person name="Xue Y."/>
            <person name="Ma Y."/>
        </authorList>
    </citation>
    <scope>NUCLEOTIDE SEQUENCE [LARGE SCALE GENOMIC DNA]</scope>
    <source>
        <strain evidence="9 11">H3B36</strain>
    </source>
</reference>